<evidence type="ECO:0000256" key="4">
    <source>
        <dbReference type="SAM" id="MobiDB-lite"/>
    </source>
</evidence>
<feature type="active site" evidence="2">
    <location>
        <position position="621"/>
    </location>
</feature>
<name>A0A956RQA6_UNCEI</name>
<dbReference type="GO" id="GO:0004176">
    <property type="term" value="F:ATP-dependent peptidase activity"/>
    <property type="evidence" value="ECO:0007669"/>
    <property type="project" value="UniProtKB-UniRule"/>
</dbReference>
<comment type="caution">
    <text evidence="6">The sequence shown here is derived from an EMBL/GenBank/DDBJ whole genome shotgun (WGS) entry which is preliminary data.</text>
</comment>
<dbReference type="InterPro" id="IPR046843">
    <property type="entry name" value="LonB_AAA-LID"/>
</dbReference>
<dbReference type="AlphaFoldDB" id="A0A956RQA6"/>
<dbReference type="Pfam" id="PF20436">
    <property type="entry name" value="LonB_AAA-LID"/>
    <property type="match status" value="1"/>
</dbReference>
<keyword evidence="2" id="KW-0720">Serine protease</keyword>
<dbReference type="InterPro" id="IPR046844">
    <property type="entry name" value="Lon-like_helical"/>
</dbReference>
<evidence type="ECO:0000259" key="5">
    <source>
        <dbReference type="PROSITE" id="PS51786"/>
    </source>
</evidence>
<protein>
    <recommendedName>
        <fullName evidence="2">endopeptidase La</fullName>
        <ecNumber evidence="2">3.4.21.53</ecNumber>
    </recommendedName>
</protein>
<reference evidence="6" key="2">
    <citation type="journal article" date="2021" name="Microbiome">
        <title>Successional dynamics and alternative stable states in a saline activated sludge microbial community over 9 years.</title>
        <authorList>
            <person name="Wang Y."/>
            <person name="Ye J."/>
            <person name="Ju F."/>
            <person name="Liu L."/>
            <person name="Boyd J.A."/>
            <person name="Deng Y."/>
            <person name="Parks D.H."/>
            <person name="Jiang X."/>
            <person name="Yin X."/>
            <person name="Woodcroft B.J."/>
            <person name="Tyson G.W."/>
            <person name="Hugenholtz P."/>
            <person name="Polz M.F."/>
            <person name="Zhang T."/>
        </authorList>
    </citation>
    <scope>NUCLEOTIDE SEQUENCE</scope>
    <source>
        <strain evidence="6">HKST-UBA01</strain>
    </source>
</reference>
<feature type="coiled-coil region" evidence="3">
    <location>
        <begin position="128"/>
        <end position="166"/>
    </location>
</feature>
<dbReference type="PANTHER" id="PTHR10046">
    <property type="entry name" value="ATP DEPENDENT LON PROTEASE FAMILY MEMBER"/>
    <property type="match status" value="1"/>
</dbReference>
<feature type="domain" description="Lon proteolytic" evidence="5">
    <location>
        <begin position="488"/>
        <end position="683"/>
    </location>
</feature>
<dbReference type="InterPro" id="IPR027065">
    <property type="entry name" value="Lon_Prtase"/>
</dbReference>
<dbReference type="GO" id="GO:0030163">
    <property type="term" value="P:protein catabolic process"/>
    <property type="evidence" value="ECO:0007669"/>
    <property type="project" value="InterPro"/>
</dbReference>
<dbReference type="InterPro" id="IPR027417">
    <property type="entry name" value="P-loop_NTPase"/>
</dbReference>
<dbReference type="GO" id="GO:0006508">
    <property type="term" value="P:proteolysis"/>
    <property type="evidence" value="ECO:0007669"/>
    <property type="project" value="UniProtKB-KW"/>
</dbReference>
<proteinExistence type="inferred from homology"/>
<dbReference type="Gene3D" id="3.40.50.300">
    <property type="entry name" value="P-loop containing nucleotide triphosphate hydrolases"/>
    <property type="match status" value="2"/>
</dbReference>
<dbReference type="Gene3D" id="3.30.230.10">
    <property type="match status" value="1"/>
</dbReference>
<reference evidence="6" key="1">
    <citation type="submission" date="2020-04" db="EMBL/GenBank/DDBJ databases">
        <authorList>
            <person name="Zhang T."/>
        </authorList>
    </citation>
    <scope>NUCLEOTIDE SEQUENCE</scope>
    <source>
        <strain evidence="6">HKST-UBA01</strain>
    </source>
</reference>
<dbReference type="Pfam" id="PF13654">
    <property type="entry name" value="AAA_32"/>
    <property type="match status" value="1"/>
</dbReference>
<dbReference type="EMBL" id="JAGQHR010000559">
    <property type="protein sequence ID" value="MCA9729058.1"/>
    <property type="molecule type" value="Genomic_DNA"/>
</dbReference>
<keyword evidence="3" id="KW-0175">Coiled coil</keyword>
<dbReference type="SUPFAM" id="SSF54211">
    <property type="entry name" value="Ribosomal protein S5 domain 2-like"/>
    <property type="match status" value="1"/>
</dbReference>
<dbReference type="InterPro" id="IPR041699">
    <property type="entry name" value="AAA_32"/>
</dbReference>
<keyword evidence="1 2" id="KW-0645">Protease</keyword>
<evidence type="ECO:0000313" key="7">
    <source>
        <dbReference type="Proteomes" id="UP000697710"/>
    </source>
</evidence>
<dbReference type="Proteomes" id="UP000697710">
    <property type="component" value="Unassembled WGS sequence"/>
</dbReference>
<dbReference type="Pfam" id="PF20437">
    <property type="entry name" value="LonC_helical"/>
    <property type="match status" value="1"/>
</dbReference>
<gene>
    <name evidence="6" type="ORF">KC729_15310</name>
</gene>
<feature type="active site" evidence="2">
    <location>
        <position position="578"/>
    </location>
</feature>
<dbReference type="InterPro" id="IPR014721">
    <property type="entry name" value="Ribsml_uS5_D2-typ_fold_subgr"/>
</dbReference>
<sequence length="784" mass="86214">RGAPPDIVLVNNFRDRDRPRALRLPAGRGHALADDIRDFVDQLRPTLRRLFESERFKTQRTAVASGYQDREKALVEALESEVRGAGFALVQIQLGPYTKPEVAPLVKGEPIPIEKLAETPGDVDDAQLEELRQRYQTLSKRLEETFRASREIQRALKKRIHELEREFAAPILADLLEDIKAAYQDPRLSEHLDELRDRILVDLRRLLEEESDEEAESRAPEEIERLRPYLVNVLVDNSGADGPPIVVETSPNYRNLFGTIEKVVDRSGHGRSDFLHIKAGSVLRANGGFLVLQLTDAISEPGVWAALKRTLKSRLIDIQSFDPYFLFSASALKPEPIEIDVRAIVIGNTHAYYVLSGYDPDFYGIFKVRADFDSVMTRDAEGIARYATFIRNLSESEGLRVLDRTGVARVVEEGARWADQGGKLSTLFSEIADLVREASYWADEEGATVVGAAHVDRAVRARRSRVALPEEKIQELILDGTLRIQTEGSVIGQINGLSVYDLGDHAFGKPTRITVQTALGQGGIVSIERESDLSGRTFNKAVLILDGLFRALFGQEQPISVHATLAFEQSYGEVDGDSASVAEVCALFSSLAEVPLRQDLALTGSIDQLGHVQPIGGVNEKVTGFYEVCRARGLTGTQGVLVPQGNAPDLMLEQEVVEDCRAGRFHVYAISRFEEALELLSGVPIGTRGADGRFPEDSLYGRIEDKLYFYAERMKEHGRPDGEGGPEGGNPPGEETPGSPVPPGPRDIPEGTIGDDGPDDPRDGGSVEDGDPPPPHPPGTTSTR</sequence>
<feature type="non-terminal residue" evidence="6">
    <location>
        <position position="1"/>
    </location>
</feature>
<comment type="catalytic activity">
    <reaction evidence="2">
        <text>Hydrolysis of proteins in presence of ATP.</text>
        <dbReference type="EC" id="3.4.21.53"/>
    </reaction>
</comment>
<evidence type="ECO:0000256" key="1">
    <source>
        <dbReference type="ARBA" id="ARBA00022670"/>
    </source>
</evidence>
<dbReference type="Gene3D" id="1.10.8.60">
    <property type="match status" value="1"/>
</dbReference>
<dbReference type="InterPro" id="IPR020568">
    <property type="entry name" value="Ribosomal_Su5_D2-typ_SF"/>
</dbReference>
<evidence type="ECO:0000313" key="6">
    <source>
        <dbReference type="EMBL" id="MCA9729058.1"/>
    </source>
</evidence>
<comment type="similarity">
    <text evidence="2">Belongs to the peptidase S16 family.</text>
</comment>
<keyword evidence="2" id="KW-0378">Hydrolase</keyword>
<dbReference type="Pfam" id="PF05362">
    <property type="entry name" value="Lon_C"/>
    <property type="match status" value="1"/>
</dbReference>
<dbReference type="GO" id="GO:0004252">
    <property type="term" value="F:serine-type endopeptidase activity"/>
    <property type="evidence" value="ECO:0007669"/>
    <property type="project" value="UniProtKB-UniRule"/>
</dbReference>
<dbReference type="GO" id="GO:0005524">
    <property type="term" value="F:ATP binding"/>
    <property type="evidence" value="ECO:0007669"/>
    <property type="project" value="InterPro"/>
</dbReference>
<evidence type="ECO:0000256" key="2">
    <source>
        <dbReference type="PROSITE-ProRule" id="PRU01122"/>
    </source>
</evidence>
<dbReference type="PROSITE" id="PS51786">
    <property type="entry name" value="LON_PROTEOLYTIC"/>
    <property type="match status" value="1"/>
</dbReference>
<organism evidence="6 7">
    <name type="scientific">Eiseniibacteriota bacterium</name>
    <dbReference type="NCBI Taxonomy" id="2212470"/>
    <lineage>
        <taxon>Bacteria</taxon>
        <taxon>Candidatus Eiseniibacteriota</taxon>
    </lineage>
</organism>
<accession>A0A956RQA6</accession>
<feature type="region of interest" description="Disordered" evidence="4">
    <location>
        <begin position="716"/>
        <end position="784"/>
    </location>
</feature>
<dbReference type="EC" id="3.4.21.53" evidence="2"/>
<evidence type="ECO:0000256" key="3">
    <source>
        <dbReference type="SAM" id="Coils"/>
    </source>
</evidence>
<dbReference type="InterPro" id="IPR008269">
    <property type="entry name" value="Lon_proteolytic"/>
</dbReference>